<feature type="transmembrane region" description="Helical" evidence="6">
    <location>
        <begin position="32"/>
        <end position="50"/>
    </location>
</feature>
<keyword evidence="4 6" id="KW-0472">Membrane</keyword>
<dbReference type="Pfam" id="PF01062">
    <property type="entry name" value="Bestrophin"/>
    <property type="match status" value="1"/>
</dbReference>
<feature type="transmembrane region" description="Helical" evidence="6">
    <location>
        <begin position="82"/>
        <end position="107"/>
    </location>
</feature>
<dbReference type="WBParaSite" id="SMUV_0000789101-mRNA-1">
    <property type="protein sequence ID" value="SMUV_0000789101-mRNA-1"/>
    <property type="gene ID" value="SMUV_0000789101"/>
</dbReference>
<comment type="function">
    <text evidence="6">Forms chloride channels.</text>
</comment>
<evidence type="ECO:0000256" key="2">
    <source>
        <dbReference type="ARBA" id="ARBA00022692"/>
    </source>
</evidence>
<evidence type="ECO:0000256" key="3">
    <source>
        <dbReference type="ARBA" id="ARBA00022989"/>
    </source>
</evidence>
<dbReference type="PANTHER" id="PTHR10736:SF0">
    <property type="entry name" value="BESTROPHIN HOMOLOG"/>
    <property type="match status" value="1"/>
</dbReference>
<keyword evidence="6" id="KW-1003">Cell membrane</keyword>
<keyword evidence="2 6" id="KW-0812">Transmembrane</keyword>
<keyword evidence="6" id="KW-0406">Ion transport</keyword>
<dbReference type="GO" id="GO:0005254">
    <property type="term" value="F:chloride channel activity"/>
    <property type="evidence" value="ECO:0007669"/>
    <property type="project" value="UniProtKB-KW"/>
</dbReference>
<dbReference type="GO" id="GO:0005886">
    <property type="term" value="C:plasma membrane"/>
    <property type="evidence" value="ECO:0007669"/>
    <property type="project" value="UniProtKB-SubCell"/>
</dbReference>
<feature type="region of interest" description="Disordered" evidence="7">
    <location>
        <begin position="362"/>
        <end position="381"/>
    </location>
</feature>
<proteinExistence type="inferred from homology"/>
<evidence type="ECO:0000313" key="8">
    <source>
        <dbReference type="Proteomes" id="UP000046393"/>
    </source>
</evidence>
<sequence>MTVTYGYDIATATFWRQWRILLYFKGSMWKGVYLEVTAWILIYTTISLVYHTCLNDPQRQTFEKIVSFLDKLNDRIPLTFMLGFYVTNVASRWWTIIMNIGFMDNLIMMANSYMSEVDERSRHIKKTFLRYMCLAQLLVYRKCSTAVAKLYPTVKSIVNAGAVILQINLYFKLLLQQVLHTKSYLEKSESDYISDELFWTPINWAMSVVSEARYHGLILSDKAVQQIYDALTEFNSSQLTLLVYNWIPVPLAYTQVASVTVRCYFLVAVIGRQYVRSRQQIDLYVPFQTIFQLILYIGWLSVAEAMLNPLGDDDDDFDGLWWISRNFSKALEMLSESNTTPPPLQANLEKLKESDSILSINPSTSANSIPPTLPSITGKNI</sequence>
<evidence type="ECO:0000256" key="1">
    <source>
        <dbReference type="ARBA" id="ARBA00004370"/>
    </source>
</evidence>
<keyword evidence="3 6" id="KW-1133">Transmembrane helix</keyword>
<dbReference type="GO" id="GO:0034707">
    <property type="term" value="C:chloride channel complex"/>
    <property type="evidence" value="ECO:0007669"/>
    <property type="project" value="UniProtKB-KW"/>
</dbReference>
<evidence type="ECO:0000256" key="6">
    <source>
        <dbReference type="RuleBase" id="RU363126"/>
    </source>
</evidence>
<keyword evidence="8" id="KW-1185">Reference proteome</keyword>
<evidence type="ECO:0000256" key="4">
    <source>
        <dbReference type="ARBA" id="ARBA00023136"/>
    </source>
</evidence>
<dbReference type="Proteomes" id="UP000046393">
    <property type="component" value="Unplaced"/>
</dbReference>
<keyword evidence="6" id="KW-0813">Transport</keyword>
<reference evidence="9" key="1">
    <citation type="submission" date="2017-02" db="UniProtKB">
        <authorList>
            <consortium name="WormBaseParasite"/>
        </authorList>
    </citation>
    <scope>IDENTIFICATION</scope>
</reference>
<name>A0A0N5ASV7_9BILA</name>
<dbReference type="InterPro" id="IPR000615">
    <property type="entry name" value="Bestrophin"/>
</dbReference>
<evidence type="ECO:0000256" key="5">
    <source>
        <dbReference type="ARBA" id="ARBA00034769"/>
    </source>
</evidence>
<protein>
    <recommendedName>
        <fullName evidence="6">Bestrophin homolog</fullName>
    </recommendedName>
</protein>
<keyword evidence="6" id="KW-0407">Ion channel</keyword>
<dbReference type="InterPro" id="IPR021134">
    <property type="entry name" value="Bestrophin-like"/>
</dbReference>
<keyword evidence="6" id="KW-0868">Chloride</keyword>
<comment type="similarity">
    <text evidence="5 6">Belongs to the anion channel-forming bestrophin (TC 1.A.46) family. Calcium-sensitive chloride channel subfamily.</text>
</comment>
<comment type="subcellular location">
    <subcellularLocation>
        <location evidence="6">Cell membrane</location>
        <topology evidence="6">Multi-pass membrane protein</topology>
    </subcellularLocation>
    <subcellularLocation>
        <location evidence="1">Membrane</location>
    </subcellularLocation>
</comment>
<accession>A0A0N5ASV7</accession>
<evidence type="ECO:0000313" key="9">
    <source>
        <dbReference type="WBParaSite" id="SMUV_0000789101-mRNA-1"/>
    </source>
</evidence>
<organism evidence="8 9">
    <name type="scientific">Syphacia muris</name>
    <dbReference type="NCBI Taxonomy" id="451379"/>
    <lineage>
        <taxon>Eukaryota</taxon>
        <taxon>Metazoa</taxon>
        <taxon>Ecdysozoa</taxon>
        <taxon>Nematoda</taxon>
        <taxon>Chromadorea</taxon>
        <taxon>Rhabditida</taxon>
        <taxon>Spirurina</taxon>
        <taxon>Oxyuridomorpha</taxon>
        <taxon>Oxyuroidea</taxon>
        <taxon>Oxyuridae</taxon>
        <taxon>Syphacia</taxon>
    </lineage>
</organism>
<keyword evidence="6" id="KW-0869">Chloride channel</keyword>
<evidence type="ECO:0000256" key="7">
    <source>
        <dbReference type="SAM" id="MobiDB-lite"/>
    </source>
</evidence>
<dbReference type="AlphaFoldDB" id="A0A0N5ASV7"/>
<dbReference type="PANTHER" id="PTHR10736">
    <property type="entry name" value="BESTROPHIN"/>
    <property type="match status" value="1"/>
</dbReference>